<dbReference type="GO" id="GO:0009976">
    <property type="term" value="F:tocopherol cyclase activity"/>
    <property type="evidence" value="ECO:0007669"/>
    <property type="project" value="InterPro"/>
</dbReference>
<reference evidence="1" key="1">
    <citation type="submission" date="2020-05" db="EMBL/GenBank/DDBJ databases">
        <authorList>
            <person name="Chiriac C."/>
            <person name="Salcher M."/>
            <person name="Ghai R."/>
            <person name="Kavagutti S V."/>
        </authorList>
    </citation>
    <scope>NUCLEOTIDE SEQUENCE</scope>
</reference>
<proteinExistence type="predicted"/>
<evidence type="ECO:0000313" key="1">
    <source>
        <dbReference type="EMBL" id="CAB4912366.1"/>
    </source>
</evidence>
<dbReference type="SUPFAM" id="SSF159245">
    <property type="entry name" value="AttH-like"/>
    <property type="match status" value="1"/>
</dbReference>
<name>A0A6J7H068_9ZZZZ</name>
<organism evidence="1">
    <name type="scientific">freshwater metagenome</name>
    <dbReference type="NCBI Taxonomy" id="449393"/>
    <lineage>
        <taxon>unclassified sequences</taxon>
        <taxon>metagenomes</taxon>
        <taxon>ecological metagenomes</taxon>
    </lineage>
</organism>
<dbReference type="PANTHER" id="PTHR35309:SF4">
    <property type="entry name" value="TOCOPHEROL CYCLASE"/>
    <property type="match status" value="1"/>
</dbReference>
<protein>
    <submittedName>
        <fullName evidence="1">Unannotated protein</fullName>
    </submittedName>
</protein>
<accession>A0A6J7H068</accession>
<dbReference type="PANTHER" id="PTHR35309">
    <property type="match status" value="1"/>
</dbReference>
<dbReference type="AlphaFoldDB" id="A0A6J7H068"/>
<sequence length="332" mass="37036">MRSPSSFLRGIRHPEGFHGRGVTNGFFEGWYVKLVSSDMSQRWAVIPGVFRGIGDGAAVDEAFVQVLDGSTGRSWYHRFDPSEFRAAEGHFDVWVGGNHFSPHGARLDLPQLRGDITFTSEFDPWPVTWRRPGIMGWYAAVPFMECYHGIVSFGHSLSGVIDVEGNKTDFASGRGYVEKDWGRAFPAGYVWMHSNHIEQDSSASLIASVAMIPWMRTAFRGFIVGLKHGGNLYQWATYNKSRETNLRIDDSRVSWQLNGPDGVLTLEAERVRGGLLHAPLRTAMHQRVEETLDAVVHIQHVRDGQVLLDSRGLCAGMEVFGDVDGLLATKTK</sequence>
<dbReference type="EMBL" id="CAFBMR010000028">
    <property type="protein sequence ID" value="CAB4912366.1"/>
    <property type="molecule type" value="Genomic_DNA"/>
</dbReference>
<gene>
    <name evidence="1" type="ORF">UFOPK3610_00893</name>
</gene>
<dbReference type="Pfam" id="PF14249">
    <property type="entry name" value="Tocopherol_cycl"/>
    <property type="match status" value="1"/>
</dbReference>
<dbReference type="InterPro" id="IPR025893">
    <property type="entry name" value="Tocopherol_cyclase"/>
</dbReference>